<comment type="similarity">
    <text evidence="1">Belongs to the peptidase C40 family.</text>
</comment>
<feature type="domain" description="NlpC/P60" evidence="5">
    <location>
        <begin position="51"/>
        <end position="108"/>
    </location>
</feature>
<evidence type="ECO:0000256" key="1">
    <source>
        <dbReference type="ARBA" id="ARBA00007074"/>
    </source>
</evidence>
<comment type="caution">
    <text evidence="6">The sequence shown here is derived from an EMBL/GenBank/DDBJ whole genome shotgun (WGS) entry which is preliminary data.</text>
</comment>
<dbReference type="PANTHER" id="PTHR47053">
    <property type="entry name" value="MUREIN DD-ENDOPEPTIDASE MEPH-RELATED"/>
    <property type="match status" value="1"/>
</dbReference>
<dbReference type="PANTHER" id="PTHR47053:SF1">
    <property type="entry name" value="MUREIN DD-ENDOPEPTIDASE MEPH-RELATED"/>
    <property type="match status" value="1"/>
</dbReference>
<dbReference type="Proteomes" id="UP000563523">
    <property type="component" value="Unassembled WGS sequence"/>
</dbReference>
<evidence type="ECO:0000256" key="2">
    <source>
        <dbReference type="ARBA" id="ARBA00022670"/>
    </source>
</evidence>
<dbReference type="Pfam" id="PF00877">
    <property type="entry name" value="NLPC_P60"/>
    <property type="match status" value="1"/>
</dbReference>
<sequence length="108" mass="10649">MVLLAGACESPSATGDCCLESAAGSGRTCYVAVVNGGSSSSGSNSGSANPSNKGQQIANIARCDAGYGYAWGGASPSIGFDCSGLVQYVFGQAGVWVPRTSQQQSNAG</sequence>
<evidence type="ECO:0000256" key="3">
    <source>
        <dbReference type="ARBA" id="ARBA00022801"/>
    </source>
</evidence>
<name>A0A850R6G9_9LACO</name>
<dbReference type="InterPro" id="IPR000064">
    <property type="entry name" value="NLP_P60_dom"/>
</dbReference>
<evidence type="ECO:0000313" key="7">
    <source>
        <dbReference type="Proteomes" id="UP000563523"/>
    </source>
</evidence>
<reference evidence="6 7" key="1">
    <citation type="submission" date="2020-06" db="EMBL/GenBank/DDBJ databases">
        <authorList>
            <person name="Kang J."/>
        </authorList>
    </citation>
    <scope>NUCLEOTIDE SEQUENCE [LARGE SCALE GENOMIC DNA]</scope>
    <source>
        <strain evidence="6 7">DCY120</strain>
    </source>
</reference>
<keyword evidence="7" id="KW-1185">Reference proteome</keyword>
<dbReference type="EMBL" id="JABZEC010000003">
    <property type="protein sequence ID" value="NVY96427.1"/>
    <property type="molecule type" value="Genomic_DNA"/>
</dbReference>
<proteinExistence type="inferred from homology"/>
<dbReference type="Gene3D" id="3.90.1720.10">
    <property type="entry name" value="endopeptidase domain like (from Nostoc punctiforme)"/>
    <property type="match status" value="1"/>
</dbReference>
<organism evidence="6 7">
    <name type="scientific">Bombilactobacillus apium</name>
    <dbReference type="NCBI Taxonomy" id="2675299"/>
    <lineage>
        <taxon>Bacteria</taxon>
        <taxon>Bacillati</taxon>
        <taxon>Bacillota</taxon>
        <taxon>Bacilli</taxon>
        <taxon>Lactobacillales</taxon>
        <taxon>Lactobacillaceae</taxon>
        <taxon>Bombilactobacillus</taxon>
    </lineage>
</organism>
<evidence type="ECO:0000259" key="5">
    <source>
        <dbReference type="PROSITE" id="PS51935"/>
    </source>
</evidence>
<evidence type="ECO:0000256" key="4">
    <source>
        <dbReference type="ARBA" id="ARBA00022807"/>
    </source>
</evidence>
<protein>
    <submittedName>
        <fullName evidence="6">C40 family peptidase</fullName>
    </submittedName>
</protein>
<evidence type="ECO:0000313" key="6">
    <source>
        <dbReference type="EMBL" id="NVY96427.1"/>
    </source>
</evidence>
<keyword evidence="2" id="KW-0645">Protease</keyword>
<dbReference type="AlphaFoldDB" id="A0A850R6G9"/>
<dbReference type="InterPro" id="IPR051202">
    <property type="entry name" value="Peptidase_C40"/>
</dbReference>
<gene>
    <name evidence="6" type="ORF">HU830_04475</name>
</gene>
<accession>A0A850R6G9</accession>
<dbReference type="SUPFAM" id="SSF54001">
    <property type="entry name" value="Cysteine proteinases"/>
    <property type="match status" value="1"/>
</dbReference>
<dbReference type="InterPro" id="IPR038765">
    <property type="entry name" value="Papain-like_cys_pep_sf"/>
</dbReference>
<keyword evidence="3" id="KW-0378">Hydrolase</keyword>
<keyword evidence="4" id="KW-0788">Thiol protease</keyword>
<dbReference type="GO" id="GO:0006508">
    <property type="term" value="P:proteolysis"/>
    <property type="evidence" value="ECO:0007669"/>
    <property type="project" value="UniProtKB-KW"/>
</dbReference>
<dbReference type="PROSITE" id="PS51935">
    <property type="entry name" value="NLPC_P60"/>
    <property type="match status" value="1"/>
</dbReference>
<dbReference type="GO" id="GO:0008234">
    <property type="term" value="F:cysteine-type peptidase activity"/>
    <property type="evidence" value="ECO:0007669"/>
    <property type="project" value="UniProtKB-KW"/>
</dbReference>